<organism evidence="1 2">
    <name type="scientific">Datura stramonium</name>
    <name type="common">Jimsonweed</name>
    <name type="synonym">Common thornapple</name>
    <dbReference type="NCBI Taxonomy" id="4076"/>
    <lineage>
        <taxon>Eukaryota</taxon>
        <taxon>Viridiplantae</taxon>
        <taxon>Streptophyta</taxon>
        <taxon>Embryophyta</taxon>
        <taxon>Tracheophyta</taxon>
        <taxon>Spermatophyta</taxon>
        <taxon>Magnoliopsida</taxon>
        <taxon>eudicotyledons</taxon>
        <taxon>Gunneridae</taxon>
        <taxon>Pentapetalae</taxon>
        <taxon>asterids</taxon>
        <taxon>lamiids</taxon>
        <taxon>Solanales</taxon>
        <taxon>Solanaceae</taxon>
        <taxon>Solanoideae</taxon>
        <taxon>Datureae</taxon>
        <taxon>Datura</taxon>
    </lineage>
</organism>
<evidence type="ECO:0000313" key="1">
    <source>
        <dbReference type="EMBL" id="MCE3052235.1"/>
    </source>
</evidence>
<sequence length="125" mass="13695">MAAPYPLSLLLISNHPSLPLQLRRNTEASALTPSSSSLIPHFLPLPINFSLSPSPQTTRKAPPFIYFGGPPQLFLSRPLSFFSGETSPITSQNKPFTTIEAISRCSPLFLISVQPSSSHFRPQPH</sequence>
<comment type="caution">
    <text evidence="1">The sequence shown here is derived from an EMBL/GenBank/DDBJ whole genome shotgun (WGS) entry which is preliminary data.</text>
</comment>
<accession>A0ABS8WRT8</accession>
<protein>
    <submittedName>
        <fullName evidence="1">Uncharacterized protein</fullName>
    </submittedName>
</protein>
<evidence type="ECO:0000313" key="2">
    <source>
        <dbReference type="Proteomes" id="UP000823775"/>
    </source>
</evidence>
<reference evidence="1 2" key="1">
    <citation type="journal article" date="2021" name="BMC Genomics">
        <title>Datura genome reveals duplications of psychoactive alkaloid biosynthetic genes and high mutation rate following tissue culture.</title>
        <authorList>
            <person name="Rajewski A."/>
            <person name="Carter-House D."/>
            <person name="Stajich J."/>
            <person name="Litt A."/>
        </authorList>
    </citation>
    <scope>NUCLEOTIDE SEQUENCE [LARGE SCALE GENOMIC DNA]</scope>
    <source>
        <strain evidence="1">AR-01</strain>
    </source>
</reference>
<dbReference type="Proteomes" id="UP000823775">
    <property type="component" value="Unassembled WGS sequence"/>
</dbReference>
<dbReference type="EMBL" id="JACEIK010009337">
    <property type="protein sequence ID" value="MCE3052235.1"/>
    <property type="molecule type" value="Genomic_DNA"/>
</dbReference>
<keyword evidence="2" id="KW-1185">Reference proteome</keyword>
<gene>
    <name evidence="1" type="ORF">HAX54_051945</name>
</gene>
<name>A0ABS8WRT8_DATST</name>
<proteinExistence type="predicted"/>